<comment type="similarity">
    <text evidence="4">Belongs to the RELT family.</text>
</comment>
<dbReference type="GO" id="GO:0006629">
    <property type="term" value="P:lipid metabolic process"/>
    <property type="evidence" value="ECO:0007669"/>
    <property type="project" value="UniProtKB-KW"/>
</dbReference>
<dbReference type="FunFam" id="3.90.1480.20:FF:000006">
    <property type="entry name" value="ST3 beta-galactoside alpha-2,3-sialyltransferase 5"/>
    <property type="match status" value="1"/>
</dbReference>
<evidence type="ECO:0000256" key="15">
    <source>
        <dbReference type="ARBA" id="ARBA00023180"/>
    </source>
</evidence>
<evidence type="ECO:0000256" key="9">
    <source>
        <dbReference type="ARBA" id="ARBA00022968"/>
    </source>
</evidence>
<comment type="catalytic activity">
    <reaction evidence="26">
        <text>ganglioside GA1 (d18:1(4E)/18:0) + CMP-N-acetyl-beta-neuraminate = ganglioside GM1 (d18:1(4E)/18:0) + CMP + H(+)</text>
        <dbReference type="Rhea" id="RHEA:41784"/>
        <dbReference type="ChEBI" id="CHEBI:15378"/>
        <dbReference type="ChEBI" id="CHEBI:57812"/>
        <dbReference type="ChEBI" id="CHEBI:60377"/>
        <dbReference type="ChEBI" id="CHEBI:73110"/>
        <dbReference type="ChEBI" id="CHEBI:78484"/>
    </reaction>
    <physiologicalReaction direction="left-to-right" evidence="26">
        <dbReference type="Rhea" id="RHEA:41785"/>
    </physiologicalReaction>
</comment>
<evidence type="ECO:0000256" key="12">
    <source>
        <dbReference type="ARBA" id="ARBA00023098"/>
    </source>
</evidence>
<dbReference type="Gene3D" id="3.90.1480.20">
    <property type="entry name" value="Glycosyl transferase family 29"/>
    <property type="match status" value="1"/>
</dbReference>
<evidence type="ECO:0000313" key="29">
    <source>
        <dbReference type="Proteomes" id="UP000694427"/>
    </source>
</evidence>
<comment type="subcellular location">
    <subcellularLocation>
        <location evidence="1">Cell membrane</location>
        <topology evidence="1">Single-pass membrane protein</topology>
    </subcellularLocation>
    <subcellularLocation>
        <location evidence="2">Golgi apparatus membrane</location>
        <topology evidence="2">Single-pass type II membrane protein</topology>
    </subcellularLocation>
</comment>
<dbReference type="GO" id="GO:0000139">
    <property type="term" value="C:Golgi membrane"/>
    <property type="evidence" value="ECO:0007669"/>
    <property type="project" value="UniProtKB-SubCell"/>
</dbReference>
<keyword evidence="8 27" id="KW-0812">Transmembrane</keyword>
<evidence type="ECO:0000256" key="10">
    <source>
        <dbReference type="ARBA" id="ARBA00022989"/>
    </source>
</evidence>
<evidence type="ECO:0000256" key="13">
    <source>
        <dbReference type="ARBA" id="ARBA00023136"/>
    </source>
</evidence>
<evidence type="ECO:0000256" key="23">
    <source>
        <dbReference type="ARBA" id="ARBA00045587"/>
    </source>
</evidence>
<keyword evidence="10 27" id="KW-1133">Transmembrane helix</keyword>
<evidence type="ECO:0000256" key="17">
    <source>
        <dbReference type="ARBA" id="ARBA00039792"/>
    </source>
</evidence>
<dbReference type="InterPro" id="IPR022248">
    <property type="entry name" value="TNF_rcpt_RELT"/>
</dbReference>
<evidence type="ECO:0000256" key="2">
    <source>
        <dbReference type="ARBA" id="ARBA00004323"/>
    </source>
</evidence>
<proteinExistence type="inferred from homology"/>
<dbReference type="EC" id="2.4.3.9" evidence="16"/>
<feature type="transmembrane region" description="Helical" evidence="27">
    <location>
        <begin position="15"/>
        <end position="35"/>
    </location>
</feature>
<evidence type="ECO:0000256" key="22">
    <source>
        <dbReference type="ARBA" id="ARBA00043651"/>
    </source>
</evidence>
<evidence type="ECO:0000256" key="21">
    <source>
        <dbReference type="ARBA" id="ARBA00042545"/>
    </source>
</evidence>
<dbReference type="Pfam" id="PF12606">
    <property type="entry name" value="RELT"/>
    <property type="match status" value="1"/>
</dbReference>
<evidence type="ECO:0000256" key="6">
    <source>
        <dbReference type="ARBA" id="ARBA00022676"/>
    </source>
</evidence>
<comment type="similarity">
    <text evidence="3">Belongs to the glycosyltransferase 29 family.</text>
</comment>
<evidence type="ECO:0000256" key="16">
    <source>
        <dbReference type="ARBA" id="ARBA00039111"/>
    </source>
</evidence>
<dbReference type="GO" id="GO:0005886">
    <property type="term" value="C:plasma membrane"/>
    <property type="evidence" value="ECO:0007669"/>
    <property type="project" value="UniProtKB-SubCell"/>
</dbReference>
<evidence type="ECO:0000256" key="4">
    <source>
        <dbReference type="ARBA" id="ARBA00008688"/>
    </source>
</evidence>
<dbReference type="InterPro" id="IPR038578">
    <property type="entry name" value="GT29-like_sf"/>
</dbReference>
<evidence type="ECO:0000256" key="7">
    <source>
        <dbReference type="ARBA" id="ARBA00022679"/>
    </source>
</evidence>
<comment type="catalytic activity">
    <reaction evidence="24">
        <text>a beta-D-Gal-(1&lt;-&gt;1')-ceramide + CMP-N-acetyl-beta-neuraminate = N-acetyl-alpha-neuraminosyl-(2-&gt;3)-beta-D-galactosyl-(1&lt;-&gt;1')-ceramide + CMP + H(+)</text>
        <dbReference type="Rhea" id="RHEA:41780"/>
        <dbReference type="ChEBI" id="CHEBI:15378"/>
        <dbReference type="ChEBI" id="CHEBI:57812"/>
        <dbReference type="ChEBI" id="CHEBI:60377"/>
        <dbReference type="ChEBI" id="CHEBI:82643"/>
        <dbReference type="ChEBI" id="CHEBI:143593"/>
    </reaction>
    <physiologicalReaction direction="left-to-right" evidence="24">
        <dbReference type="Rhea" id="RHEA:41781"/>
    </physiologicalReaction>
</comment>
<keyword evidence="14" id="KW-1015">Disulfide bond</keyword>
<evidence type="ECO:0000256" key="19">
    <source>
        <dbReference type="ARBA" id="ARBA00041896"/>
    </source>
</evidence>
<comment type="catalytic activity">
    <reaction evidence="25">
        <text>ganglioside GA2 (d18:1(4E)/18:0) + CMP-N-acetyl-beta-neuraminate = ganglioside GM2 (d18:1(4E)/18:0) + CMP + H(+)</text>
        <dbReference type="Rhea" id="RHEA:41776"/>
        <dbReference type="ChEBI" id="CHEBI:15378"/>
        <dbReference type="ChEBI" id="CHEBI:57812"/>
        <dbReference type="ChEBI" id="CHEBI:60377"/>
        <dbReference type="ChEBI" id="CHEBI:78485"/>
        <dbReference type="ChEBI" id="CHEBI:78486"/>
    </reaction>
    <physiologicalReaction direction="left-to-right" evidence="25">
        <dbReference type="Rhea" id="RHEA:41777"/>
    </physiologicalReaction>
</comment>
<evidence type="ECO:0000256" key="24">
    <source>
        <dbReference type="ARBA" id="ARBA00048050"/>
    </source>
</evidence>
<comment type="catalytic activity">
    <reaction evidence="22">
        <text>a beta-D-Gal-(1-&gt;4)-beta-D-Glc-(1&lt;-&gt;1)-Cer(d18:1(4E)) + CMP-N-acetyl-beta-neuraminate = a ganglioside GM3 (d18:1(4E)) + CMP + H(+)</text>
        <dbReference type="Rhea" id="RHEA:18417"/>
        <dbReference type="ChEBI" id="CHEBI:15378"/>
        <dbReference type="ChEBI" id="CHEBI:17950"/>
        <dbReference type="ChEBI" id="CHEBI:57812"/>
        <dbReference type="ChEBI" id="CHEBI:60065"/>
        <dbReference type="ChEBI" id="CHEBI:60377"/>
        <dbReference type="EC" id="2.4.3.9"/>
    </reaction>
    <physiologicalReaction direction="left-to-right" evidence="22">
        <dbReference type="Rhea" id="RHEA:18418"/>
    </physiologicalReaction>
</comment>
<evidence type="ECO:0000256" key="11">
    <source>
        <dbReference type="ARBA" id="ARBA00023034"/>
    </source>
</evidence>
<keyword evidence="5" id="KW-1003">Cell membrane</keyword>
<reference evidence="28" key="2">
    <citation type="submission" date="2025-09" db="UniProtKB">
        <authorList>
            <consortium name="Ensembl"/>
        </authorList>
    </citation>
    <scope>IDENTIFICATION</scope>
</reference>
<dbReference type="AlphaFoldDB" id="A0A8C1NA52"/>
<evidence type="ECO:0000256" key="5">
    <source>
        <dbReference type="ARBA" id="ARBA00022475"/>
    </source>
</evidence>
<keyword evidence="7" id="KW-0808">Transferase</keyword>
<evidence type="ECO:0000256" key="18">
    <source>
        <dbReference type="ARBA" id="ARBA00041341"/>
    </source>
</evidence>
<dbReference type="PANTHER" id="PTHR13713">
    <property type="entry name" value="SIALYLTRANSFERASE"/>
    <property type="match status" value="1"/>
</dbReference>
<feature type="transmembrane region" description="Helical" evidence="27">
    <location>
        <begin position="209"/>
        <end position="228"/>
    </location>
</feature>
<sequence length="555" mass="63164">MTDQETLDVEDPPPAYMIFLLVFLFFITGLLGFLICHCLKKKGYRCELEEDEENCEDKQGAEQDDESEDSQDTVEQILKCIIENEANMEAFKEMLVGQNVCELHDPRLRHKDSVGGLPLHHHTVHLGGEISSCAHCMQSHVLKTRRRSRVSRSRARPGEQTVFSVGSAVEHIRKCTPLVEVSSSEERIQRLAIMRRAIRQWQCEPSRRLFIPLVGLVLILLALLKLPACHLDPKPVEVPVDPVYRKHVQSYVRDILAQECKPSFARQRMEAGHYSSTPVLEPFLDKNTHLNEQIFQYPSPFGFLDMKNKLQEILDILPASSEERRGGRDCRRCLVIGNGGILKGLGLGPLFNQFDTIIRLNSGPVRGFSADVGNRTSIRMSYPEGSPKVWEDMDSDLRFVAVIYKPVDFHWLRAMITKTSVSLWDWLYFWQNVPVSLPLKASQFRLLNPEIIRETALDLLHYPSVKDWDKNVPTLGVSALNLATYLCDEVSLAGFGYNLSQKDAPLHYYDHKLMTSMLKEATHDVQTETAFLKRLVTSGSITDLTGGIHCRFCSR</sequence>
<keyword evidence="29" id="KW-1185">Reference proteome</keyword>
<evidence type="ECO:0000256" key="1">
    <source>
        <dbReference type="ARBA" id="ARBA00004162"/>
    </source>
</evidence>
<dbReference type="Ensembl" id="ENSCCRT00010098156.1">
    <property type="protein sequence ID" value="ENSCCRP00010088522.1"/>
    <property type="gene ID" value="ENSCCRG00010038663.1"/>
</dbReference>
<keyword evidence="13 27" id="KW-0472">Membrane</keyword>
<keyword evidence="15" id="KW-0325">Glycoprotein</keyword>
<evidence type="ECO:0000256" key="25">
    <source>
        <dbReference type="ARBA" id="ARBA00048805"/>
    </source>
</evidence>
<dbReference type="Proteomes" id="UP000694427">
    <property type="component" value="Unplaced"/>
</dbReference>
<dbReference type="GO" id="GO:0047291">
    <property type="term" value="F:lactosylceramide alpha-2,3-sialyltransferase activity"/>
    <property type="evidence" value="ECO:0007669"/>
    <property type="project" value="UniProtKB-EC"/>
</dbReference>
<evidence type="ECO:0000256" key="26">
    <source>
        <dbReference type="ARBA" id="ARBA00049539"/>
    </source>
</evidence>
<keyword evidence="12" id="KW-0443">Lipid metabolism</keyword>
<keyword evidence="11" id="KW-0333">Golgi apparatus</keyword>
<dbReference type="InterPro" id="IPR001675">
    <property type="entry name" value="Glyco_trans_29"/>
</dbReference>
<evidence type="ECO:0000313" key="28">
    <source>
        <dbReference type="Ensembl" id="ENSCCRP00010088522.1"/>
    </source>
</evidence>
<dbReference type="InterPro" id="IPR051142">
    <property type="entry name" value="Glycosyltransferase_29"/>
</dbReference>
<reference evidence="28" key="1">
    <citation type="submission" date="2025-08" db="UniProtKB">
        <authorList>
            <consortium name="Ensembl"/>
        </authorList>
    </citation>
    <scope>IDENTIFICATION</scope>
</reference>
<evidence type="ECO:0000256" key="8">
    <source>
        <dbReference type="ARBA" id="ARBA00022692"/>
    </source>
</evidence>
<dbReference type="Pfam" id="PF00777">
    <property type="entry name" value="Glyco_transf_29"/>
    <property type="match status" value="1"/>
</dbReference>
<organism evidence="28 29">
    <name type="scientific">Cyprinus carpio</name>
    <name type="common">Common carp</name>
    <dbReference type="NCBI Taxonomy" id="7962"/>
    <lineage>
        <taxon>Eukaryota</taxon>
        <taxon>Metazoa</taxon>
        <taxon>Chordata</taxon>
        <taxon>Craniata</taxon>
        <taxon>Vertebrata</taxon>
        <taxon>Euteleostomi</taxon>
        <taxon>Actinopterygii</taxon>
        <taxon>Neopterygii</taxon>
        <taxon>Teleostei</taxon>
        <taxon>Ostariophysi</taxon>
        <taxon>Cypriniformes</taxon>
        <taxon>Cyprinidae</taxon>
        <taxon>Cyprininae</taxon>
        <taxon>Cyprinus</taxon>
    </lineage>
</organism>
<evidence type="ECO:0000256" key="27">
    <source>
        <dbReference type="SAM" id="Phobius"/>
    </source>
</evidence>
<evidence type="ECO:0000256" key="3">
    <source>
        <dbReference type="ARBA" id="ARBA00006003"/>
    </source>
</evidence>
<keyword evidence="6" id="KW-0328">Glycosyltransferase</keyword>
<protein>
    <recommendedName>
        <fullName evidence="17">Lactosylceramide alpha-2,3-sialyltransferase</fullName>
        <ecNumber evidence="16">2.4.3.9</ecNumber>
    </recommendedName>
    <alternativeName>
        <fullName evidence="18">CMP-NeuAc:lactosylceramide alpha-2,3-sialyltransferase</fullName>
    </alternativeName>
    <alternativeName>
        <fullName evidence="21">Ganglioside GM3 synthase</fullName>
    </alternativeName>
    <alternativeName>
        <fullName evidence="20">ST3Gal V</fullName>
    </alternativeName>
    <alternativeName>
        <fullName evidence="19">Sialyltransferase 9</fullName>
    </alternativeName>
</protein>
<accession>A0A8C1NA52</accession>
<keyword evidence="9" id="KW-0735">Signal-anchor</keyword>
<name>A0A8C1NA52_CYPCA</name>
<gene>
    <name evidence="28" type="primary">rell2</name>
</gene>
<comment type="function">
    <text evidence="23">Transfers the sialyl group (N-acetyl-alpha-neuraminyl or NeuAc) from CMP-NeuAc to the non-reducing terminal galactose (Gal) of glycosphingolipids forming gangliosides (important molecules involved in the regulation of multiple cellular processes, including cell proliferation and differentiation, apoptosis, embryogenesis, development, and oncogenesis). Mainly involved in the biosynthesis of ganglioside GM3 but can also use different glycolipids as substrate acceptors such as D-galactosylceramide (GalCer), asialo-GM2 (GA2) and asialo-GM1 (GA1), although less preferentially than beta-D-Gal-(1-&gt;4)-beta-D-Glc-(1&lt;-&gt;1)-Cer (LacCer).</text>
</comment>
<dbReference type="PANTHER" id="PTHR13713:SF60">
    <property type="entry name" value="LACTOSYLCERAMIDE ALPHA-2,3-SIALYLTRANSFERASE"/>
    <property type="match status" value="1"/>
</dbReference>
<evidence type="ECO:0000256" key="20">
    <source>
        <dbReference type="ARBA" id="ARBA00041976"/>
    </source>
</evidence>
<evidence type="ECO:0000256" key="14">
    <source>
        <dbReference type="ARBA" id="ARBA00023157"/>
    </source>
</evidence>